<feature type="domain" description="Metallo-beta-lactamase" evidence="1">
    <location>
        <begin position="228"/>
        <end position="314"/>
    </location>
</feature>
<dbReference type="NCBIfam" id="NF002558">
    <property type="entry name" value="PRK02126.1"/>
    <property type="match status" value="1"/>
</dbReference>
<sequence length="348" mass="39369">MHALFKPWLVNDAFGDPGLYVDFCDERRALLFDLGDISRLLPGQLMRLSHVFVTHTHMDHFSGFDHLLRVMLGRKAGIVMFGGPNFLEQVEHKLSAYTWNVVHRYEVELVIDAREIGVDGSGQRALFSSRRRFAREAGPPFERSDDVVHNEATFRVRGRFVDHDIPCVAYVLEEKARVNVAKDRLAALGVSTGAWLRELKHAVLTGAPDESPIEVRWRDRHGEHAMTRQVGELRHLIVDIVPGQRIGYVTDLRYTESNVETLAELMHDVDLLFIESVFLDEDKAHGLRKNHLTAGQAGLIARRIGARAVVPFHFSPRYEGRSAALIAEVQAAWSATSVQTHCDQRRGE</sequence>
<dbReference type="PANTHER" id="PTHR46018">
    <property type="entry name" value="ZINC PHOSPHODIESTERASE ELAC PROTEIN 1"/>
    <property type="match status" value="1"/>
</dbReference>
<dbReference type="PANTHER" id="PTHR46018:SF7">
    <property type="entry name" value="RIBONUCLEASE Z"/>
    <property type="match status" value="1"/>
</dbReference>
<keyword evidence="2" id="KW-0378">Hydrolase</keyword>
<evidence type="ECO:0000313" key="2">
    <source>
        <dbReference type="EMBL" id="RDK02658.1"/>
    </source>
</evidence>
<dbReference type="Proteomes" id="UP000254875">
    <property type="component" value="Unassembled WGS sequence"/>
</dbReference>
<comment type="caution">
    <text evidence="2">The sequence shown here is derived from an EMBL/GenBank/DDBJ whole genome shotgun (WGS) entry which is preliminary data.</text>
</comment>
<evidence type="ECO:0000259" key="1">
    <source>
        <dbReference type="Pfam" id="PF12706"/>
    </source>
</evidence>
<dbReference type="SUPFAM" id="SSF56281">
    <property type="entry name" value="Metallo-hydrolase/oxidoreductase"/>
    <property type="match status" value="1"/>
</dbReference>
<evidence type="ECO:0000313" key="3">
    <source>
        <dbReference type="Proteomes" id="UP000254875"/>
    </source>
</evidence>
<dbReference type="EC" id="3.1.26.11" evidence="2"/>
<dbReference type="OrthoDB" id="9803916at2"/>
<dbReference type="RefSeq" id="WP_115100688.1">
    <property type="nucleotide sequence ID" value="NZ_QHKS01000006.1"/>
</dbReference>
<reference evidence="3" key="1">
    <citation type="submission" date="2018-05" db="EMBL/GenBank/DDBJ databases">
        <authorList>
            <person name="Feng T."/>
        </authorList>
    </citation>
    <scope>NUCLEOTIDE SEQUENCE [LARGE SCALE GENOMIC DNA]</scope>
    <source>
        <strain evidence="3">S27</strain>
    </source>
</reference>
<dbReference type="GO" id="GO:0042781">
    <property type="term" value="F:3'-tRNA processing endoribonuclease activity"/>
    <property type="evidence" value="ECO:0007669"/>
    <property type="project" value="UniProtKB-EC"/>
</dbReference>
<accession>A0A370NAX8</accession>
<gene>
    <name evidence="2" type="ORF">DLM46_10365</name>
</gene>
<protein>
    <submittedName>
        <fullName evidence="2">Ribonuclease Z</fullName>
        <ecNumber evidence="2">3.1.26.11</ecNumber>
    </submittedName>
</protein>
<proteinExistence type="predicted"/>
<name>A0A370NAX8_9BURK</name>
<dbReference type="EMBL" id="QHKS01000006">
    <property type="protein sequence ID" value="RDK02658.1"/>
    <property type="molecule type" value="Genomic_DNA"/>
</dbReference>
<dbReference type="Gene3D" id="3.60.15.10">
    <property type="entry name" value="Ribonuclease Z/Hydroxyacylglutathione hydrolase-like"/>
    <property type="match status" value="1"/>
</dbReference>
<keyword evidence="3" id="KW-1185">Reference proteome</keyword>
<dbReference type="InterPro" id="IPR001279">
    <property type="entry name" value="Metallo-B-lactamas"/>
</dbReference>
<dbReference type="Pfam" id="PF12706">
    <property type="entry name" value="Lactamase_B_2"/>
    <property type="match status" value="1"/>
</dbReference>
<dbReference type="InterPro" id="IPR036866">
    <property type="entry name" value="RibonucZ/Hydroxyglut_hydro"/>
</dbReference>
<dbReference type="AlphaFoldDB" id="A0A370NAX8"/>
<organism evidence="2 3">
    <name type="scientific">Paraburkholderia lacunae</name>
    <dbReference type="NCBI Taxonomy" id="2211104"/>
    <lineage>
        <taxon>Bacteria</taxon>
        <taxon>Pseudomonadati</taxon>
        <taxon>Pseudomonadota</taxon>
        <taxon>Betaproteobacteria</taxon>
        <taxon>Burkholderiales</taxon>
        <taxon>Burkholderiaceae</taxon>
        <taxon>Paraburkholderia</taxon>
    </lineage>
</organism>